<dbReference type="EMBL" id="CP015118">
    <property type="protein sequence ID" value="ARN20302.1"/>
    <property type="molecule type" value="Genomic_DNA"/>
</dbReference>
<dbReference type="OrthoDB" id="9155414at2"/>
<name>A0A1W6L7U7_9BURK</name>
<dbReference type="AlphaFoldDB" id="A0A1W6L7U7"/>
<dbReference type="RefSeq" id="WP_085750574.1">
    <property type="nucleotide sequence ID" value="NZ_BSPR01000014.1"/>
</dbReference>
<dbReference type="Proteomes" id="UP000193427">
    <property type="component" value="Chromosome"/>
</dbReference>
<protein>
    <submittedName>
        <fullName evidence="1">Uncharacterized protein</fullName>
    </submittedName>
</protein>
<organism evidence="1 2">
    <name type="scientific">Piscinibacter gummiphilus</name>
    <dbReference type="NCBI Taxonomy" id="946333"/>
    <lineage>
        <taxon>Bacteria</taxon>
        <taxon>Pseudomonadati</taxon>
        <taxon>Pseudomonadota</taxon>
        <taxon>Betaproteobacteria</taxon>
        <taxon>Burkholderiales</taxon>
        <taxon>Sphaerotilaceae</taxon>
        <taxon>Piscinibacter</taxon>
    </lineage>
</organism>
<evidence type="ECO:0000313" key="1">
    <source>
        <dbReference type="EMBL" id="ARN20302.1"/>
    </source>
</evidence>
<gene>
    <name evidence="1" type="ORF">A4W93_10525</name>
</gene>
<proteinExistence type="predicted"/>
<dbReference type="PROSITE" id="PS51257">
    <property type="entry name" value="PROKAR_LIPOPROTEIN"/>
    <property type="match status" value="1"/>
</dbReference>
<evidence type="ECO:0000313" key="2">
    <source>
        <dbReference type="Proteomes" id="UP000193427"/>
    </source>
</evidence>
<keyword evidence="2" id="KW-1185">Reference proteome</keyword>
<dbReference type="KEGG" id="rgu:A4W93_10525"/>
<reference evidence="1 2" key="1">
    <citation type="submission" date="2016-04" db="EMBL/GenBank/DDBJ databases">
        <title>Complete genome sequence of natural rubber-degrading, novel Gram-negative bacterium, Rhizobacter gummiphilus strain NS21.</title>
        <authorList>
            <person name="Tabata M."/>
            <person name="Kasai D."/>
            <person name="Fukuda M."/>
        </authorList>
    </citation>
    <scope>NUCLEOTIDE SEQUENCE [LARGE SCALE GENOMIC DNA]</scope>
    <source>
        <strain evidence="1 2">NS21</strain>
    </source>
</reference>
<sequence length="202" mass="20885">MNIRPIAAVATLSAALAGCGVAPLDAQWKDPATPAESLRGSTVLVVCEAEELVVRQMCQDKVAAELRTYGANTALLPNNVDASPVRLTDEARAVKARVIFNTKVSPDYQRYGSSSGVTVGFGVGSGGYYGRGGGFGGVGISAPIGGSRMTYGYVANASLSDVGSGRLLWTGKASTRDSTDLNWQLDSLTKAVVGGVQQAGYF</sequence>
<accession>A0A1W6L7U7</accession>